<feature type="region of interest" description="Disordered" evidence="1">
    <location>
        <begin position="235"/>
        <end position="274"/>
    </location>
</feature>
<gene>
    <name evidence="2" type="ORF">GEV33_009995</name>
</gene>
<feature type="region of interest" description="Disordered" evidence="1">
    <location>
        <begin position="75"/>
        <end position="196"/>
    </location>
</feature>
<feature type="compositionally biased region" description="Basic and acidic residues" evidence="1">
    <location>
        <begin position="180"/>
        <end position="196"/>
    </location>
</feature>
<feature type="compositionally biased region" description="Basic residues" evidence="1">
    <location>
        <begin position="76"/>
        <end position="86"/>
    </location>
</feature>
<evidence type="ECO:0000256" key="1">
    <source>
        <dbReference type="SAM" id="MobiDB-lite"/>
    </source>
</evidence>
<name>A0A8J6LGX2_TENMO</name>
<feature type="compositionally biased region" description="Basic residues" evidence="1">
    <location>
        <begin position="104"/>
        <end position="114"/>
    </location>
</feature>
<organism evidence="2 3">
    <name type="scientific">Tenebrio molitor</name>
    <name type="common">Yellow mealworm beetle</name>
    <dbReference type="NCBI Taxonomy" id="7067"/>
    <lineage>
        <taxon>Eukaryota</taxon>
        <taxon>Metazoa</taxon>
        <taxon>Ecdysozoa</taxon>
        <taxon>Arthropoda</taxon>
        <taxon>Hexapoda</taxon>
        <taxon>Insecta</taxon>
        <taxon>Pterygota</taxon>
        <taxon>Neoptera</taxon>
        <taxon>Endopterygota</taxon>
        <taxon>Coleoptera</taxon>
        <taxon>Polyphaga</taxon>
        <taxon>Cucujiformia</taxon>
        <taxon>Tenebrionidae</taxon>
        <taxon>Tenebrio</taxon>
    </lineage>
</organism>
<comment type="caution">
    <text evidence="2">The sequence shown here is derived from an EMBL/GenBank/DDBJ whole genome shotgun (WGS) entry which is preliminary data.</text>
</comment>
<sequence length="621" mass="73265">MIKEKLEQKEKNERKNNVIITGIWGIRGNIERGVEEWLEREIGLKVNVKEAFKINKDEMMLAKIESWEQKKNIMLNKKKGEKKRKRIGEERCKEKVNKKVDGQRKRKPEKKHKGEKTLPKQMGKLRGKKRKEKRKSYRGRDEDNKKTCRRRNERKQGRSYILGRRLERKNRRQRSKKLGGRGDGKRKSKDKMEKAEENRMMEWIEENGWEVSNGTKQGDEEGEWIYIGSRGETLRNSERKSMGKSRRIQNRRGNRVGPSRNSFEEAKGRERTEKERDWDRNKTIYFNFLELLFSVKVKCNQESESPKQCGHRRGPVNTLRTTEDESEWILCVGGGIKCQFICLVEIIWSSLVETQCTSKPETYDNFDGSHATVNNSNYGPVPTFPQLEQRQTPDLLILLITKVALRSQRKPLTFPTRGRPQLQLKHNDLSDGAREWRTIDRKAPVYARKNRTSPPVLEVMANRRSDNESGRMKEIMKNLGKYARKKKLEVNVEKSEMMVFNKRKRKSEENDWNWEGRKIERMSKMMMFESMIVSNIDVRGRDLGWKEQEEVEKVQEKYSRRVLGVGRETPGYTGRVQDINGMLERKEKNNMEEKEREKSEKRSIQQPGVVAKRLASSPSVR</sequence>
<dbReference type="Proteomes" id="UP000719412">
    <property type="component" value="Unassembled WGS sequence"/>
</dbReference>
<protein>
    <submittedName>
        <fullName evidence="2">Uncharacterized protein</fullName>
    </submittedName>
</protein>
<feature type="compositionally biased region" description="Basic residues" evidence="1">
    <location>
        <begin position="242"/>
        <end position="254"/>
    </location>
</feature>
<feature type="compositionally biased region" description="Basic and acidic residues" evidence="1">
    <location>
        <begin position="87"/>
        <end position="103"/>
    </location>
</feature>
<feature type="compositionally biased region" description="Basic residues" evidence="1">
    <location>
        <begin position="166"/>
        <end position="179"/>
    </location>
</feature>
<keyword evidence="3" id="KW-1185">Reference proteome</keyword>
<evidence type="ECO:0000313" key="2">
    <source>
        <dbReference type="EMBL" id="KAH0812796.1"/>
    </source>
</evidence>
<reference evidence="2" key="2">
    <citation type="submission" date="2021-08" db="EMBL/GenBank/DDBJ databases">
        <authorList>
            <person name="Eriksson T."/>
        </authorList>
    </citation>
    <scope>NUCLEOTIDE SEQUENCE</scope>
    <source>
        <strain evidence="2">Stoneville</strain>
        <tissue evidence="2">Whole head</tissue>
    </source>
</reference>
<dbReference type="EMBL" id="JABDTM020025789">
    <property type="protein sequence ID" value="KAH0812796.1"/>
    <property type="molecule type" value="Genomic_DNA"/>
</dbReference>
<reference evidence="2" key="1">
    <citation type="journal article" date="2020" name="J Insects Food Feed">
        <title>The yellow mealworm (Tenebrio molitor) genome: a resource for the emerging insects as food and feed industry.</title>
        <authorList>
            <person name="Eriksson T."/>
            <person name="Andere A."/>
            <person name="Kelstrup H."/>
            <person name="Emery V."/>
            <person name="Picard C."/>
        </authorList>
    </citation>
    <scope>NUCLEOTIDE SEQUENCE</scope>
    <source>
        <strain evidence="2">Stoneville</strain>
        <tissue evidence="2">Whole head</tissue>
    </source>
</reference>
<feature type="compositionally biased region" description="Basic and acidic residues" evidence="1">
    <location>
        <begin position="583"/>
        <end position="603"/>
    </location>
</feature>
<dbReference type="AlphaFoldDB" id="A0A8J6LGX2"/>
<accession>A0A8J6LGX2</accession>
<proteinExistence type="predicted"/>
<feature type="compositionally biased region" description="Basic and acidic residues" evidence="1">
    <location>
        <begin position="262"/>
        <end position="274"/>
    </location>
</feature>
<evidence type="ECO:0000313" key="3">
    <source>
        <dbReference type="Proteomes" id="UP000719412"/>
    </source>
</evidence>
<feature type="region of interest" description="Disordered" evidence="1">
    <location>
        <begin position="578"/>
        <end position="621"/>
    </location>
</feature>
<feature type="compositionally biased region" description="Basic residues" evidence="1">
    <location>
        <begin position="123"/>
        <end position="137"/>
    </location>
</feature>